<organism evidence="1 2">
    <name type="scientific">Enterococcus cecorum</name>
    <dbReference type="NCBI Taxonomy" id="44008"/>
    <lineage>
        <taxon>Bacteria</taxon>
        <taxon>Bacillati</taxon>
        <taxon>Bacillota</taxon>
        <taxon>Bacilli</taxon>
        <taxon>Lactobacillales</taxon>
        <taxon>Enterococcaceae</taxon>
        <taxon>Enterococcus</taxon>
    </lineage>
</organism>
<dbReference type="Proteomes" id="UP000196503">
    <property type="component" value="Unassembled WGS sequence"/>
</dbReference>
<dbReference type="PROSITE" id="PS51257">
    <property type="entry name" value="PROKAR_LIPOPROTEIN"/>
    <property type="match status" value="1"/>
</dbReference>
<dbReference type="RefSeq" id="WP_087663350.1">
    <property type="nucleotide sequence ID" value="NZ_NIBL01000002.1"/>
</dbReference>
<reference evidence="1 2" key="1">
    <citation type="submission" date="2017-05" db="EMBL/GenBank/DDBJ databases">
        <title>The Genome Sequence of Enterococcus faecium 2D5_DIV0622.</title>
        <authorList>
            <consortium name="The Broad Institute Genomics Platform"/>
            <consortium name="The Broad Institute Genomic Center for Infectious Diseases"/>
            <person name="Earl A."/>
            <person name="Manson A."/>
            <person name="Schwartman J."/>
            <person name="Gilmore M."/>
            <person name="Abouelleil A."/>
            <person name="Cao P."/>
            <person name="Chapman S."/>
            <person name="Cusick C."/>
            <person name="Shea T."/>
            <person name="Young S."/>
            <person name="Neafsey D."/>
            <person name="Nusbaum C."/>
            <person name="Birren B."/>
        </authorList>
    </citation>
    <scope>NUCLEOTIDE SEQUENCE [LARGE SCALE GENOMIC DNA]</scope>
    <source>
        <strain evidence="1 2">2D5_DIV0622</strain>
    </source>
</reference>
<evidence type="ECO:0000313" key="2">
    <source>
        <dbReference type="Proteomes" id="UP000196503"/>
    </source>
</evidence>
<gene>
    <name evidence="1" type="ORF">A5869_001494</name>
</gene>
<protein>
    <submittedName>
        <fullName evidence="1">Uncharacterized protein</fullName>
    </submittedName>
</protein>
<accession>A0A200HYK3</accession>
<evidence type="ECO:0000313" key="1">
    <source>
        <dbReference type="EMBL" id="OUZ18012.1"/>
    </source>
</evidence>
<name>A0A200HYK3_9ENTE</name>
<dbReference type="EMBL" id="NIBL01000002">
    <property type="protein sequence ID" value="OUZ18012.1"/>
    <property type="molecule type" value="Genomic_DNA"/>
</dbReference>
<proteinExistence type="predicted"/>
<dbReference type="AlphaFoldDB" id="A0A200HYK3"/>
<sequence length="90" mass="10499">MKKTILLTTLSLFLLLFTGCKQMLPELPKTINGIPTTQLTVENAKEFHLPDKIKLFLPENFDKTEMKEFIKEHYKDQISAEVIDYIIDEI</sequence>
<comment type="caution">
    <text evidence="1">The sequence shown here is derived from an EMBL/GenBank/DDBJ whole genome shotgun (WGS) entry which is preliminary data.</text>
</comment>